<dbReference type="Gene3D" id="3.40.50.410">
    <property type="entry name" value="von Willebrand factor, type A domain"/>
    <property type="match status" value="1"/>
</dbReference>
<evidence type="ECO:0000259" key="1">
    <source>
        <dbReference type="Pfam" id="PF01882"/>
    </source>
</evidence>
<accession>A0ABN8DJX9</accession>
<organism evidence="2 3">
    <name type="scientific">Vibrio hippocampi</name>
    <dbReference type="NCBI Taxonomy" id="654686"/>
    <lineage>
        <taxon>Bacteria</taxon>
        <taxon>Pseudomonadati</taxon>
        <taxon>Pseudomonadota</taxon>
        <taxon>Gammaproteobacteria</taxon>
        <taxon>Vibrionales</taxon>
        <taxon>Vibrionaceae</taxon>
        <taxon>Vibrio</taxon>
    </lineage>
</organism>
<evidence type="ECO:0000313" key="2">
    <source>
        <dbReference type="EMBL" id="CAH0529654.1"/>
    </source>
</evidence>
<protein>
    <recommendedName>
        <fullName evidence="1">DUF58 domain-containing protein</fullName>
    </recommendedName>
</protein>
<dbReference type="Pfam" id="PF01882">
    <property type="entry name" value="DUF58"/>
    <property type="match status" value="1"/>
</dbReference>
<keyword evidence="3" id="KW-1185">Reference proteome</keyword>
<proteinExistence type="predicted"/>
<reference evidence="2" key="1">
    <citation type="submission" date="2021-12" db="EMBL/GenBank/DDBJ databases">
        <authorList>
            <person name="Rodrigo-Torres L."/>
            <person name="Arahal R. D."/>
            <person name="Lucena T."/>
        </authorList>
    </citation>
    <scope>NUCLEOTIDE SEQUENCE</scope>
    <source>
        <strain evidence="2">CECT 8226</strain>
    </source>
</reference>
<name>A0ABN8DJX9_9VIBR</name>
<evidence type="ECO:0000313" key="3">
    <source>
        <dbReference type="Proteomes" id="UP000838160"/>
    </source>
</evidence>
<dbReference type="RefSeq" id="WP_237486238.1">
    <property type="nucleotide sequence ID" value="NZ_CAKLCM010000003.1"/>
</dbReference>
<sequence length="315" mass="35705">MAKATIDDSRIYVSYSQLIELQAQTHSFSLLPHLIAKGSMSGRNQSPFRGRGLNFEELRHYQLGDDIRNLDWKVTMRTGKPHVRTYTEEKDRQFILCVDQRSGMFFSSVETMKSVVAAQVAALSAWRIIKDSDRVGFVLIGADQVEYIKPQRSKHHLLHALRRLCDFNHALDISSVNQGPASLSECVDTLIRNQTKNATIIILSDWAGASETDIERLKYLQQRNDVLSVMIYDPLERKLPSVTNTQLVLGDGEYQLSVSESEKLQRANKGLKRSSDKRQNELSQLMAIHRLPLIELNTSGKHIEQFTFAIGGVGY</sequence>
<dbReference type="InterPro" id="IPR036465">
    <property type="entry name" value="vWFA_dom_sf"/>
</dbReference>
<dbReference type="EMBL" id="CAKLCM010000003">
    <property type="protein sequence ID" value="CAH0529654.1"/>
    <property type="molecule type" value="Genomic_DNA"/>
</dbReference>
<feature type="domain" description="DUF58" evidence="1">
    <location>
        <begin position="57"/>
        <end position="266"/>
    </location>
</feature>
<dbReference type="PANTHER" id="PTHR33608">
    <property type="entry name" value="BLL2464 PROTEIN"/>
    <property type="match status" value="1"/>
</dbReference>
<dbReference type="PANTHER" id="PTHR33608:SF12">
    <property type="entry name" value="DUF58 DOMAIN-CONTAINING PROTEIN"/>
    <property type="match status" value="1"/>
</dbReference>
<dbReference type="InterPro" id="IPR002881">
    <property type="entry name" value="DUF58"/>
</dbReference>
<dbReference type="Proteomes" id="UP000838160">
    <property type="component" value="Unassembled WGS sequence"/>
</dbReference>
<comment type="caution">
    <text evidence="2">The sequence shown here is derived from an EMBL/GenBank/DDBJ whole genome shotgun (WGS) entry which is preliminary data.</text>
</comment>
<gene>
    <name evidence="2" type="ORF">VHP8226_03409</name>
</gene>